<dbReference type="KEGG" id="spac:B1H29_31690"/>
<keyword evidence="2" id="KW-1185">Reference proteome</keyword>
<organism evidence="1 2">
    <name type="scientific">Streptomyces pactum</name>
    <dbReference type="NCBI Taxonomy" id="68249"/>
    <lineage>
        <taxon>Bacteria</taxon>
        <taxon>Bacillati</taxon>
        <taxon>Actinomycetota</taxon>
        <taxon>Actinomycetes</taxon>
        <taxon>Kitasatosporales</taxon>
        <taxon>Streptomycetaceae</taxon>
        <taxon>Streptomyces</taxon>
    </lineage>
</organism>
<gene>
    <name evidence="1" type="ORF">B1H29_31690</name>
</gene>
<evidence type="ECO:0000313" key="2">
    <source>
        <dbReference type="Proteomes" id="UP000189443"/>
    </source>
</evidence>
<dbReference type="Proteomes" id="UP000189443">
    <property type="component" value="Chromosome"/>
</dbReference>
<dbReference type="AlphaFoldDB" id="A0A1S6JGG6"/>
<dbReference type="OrthoDB" id="3482022at2"/>
<evidence type="ECO:0008006" key="3">
    <source>
        <dbReference type="Google" id="ProtNLM"/>
    </source>
</evidence>
<protein>
    <recommendedName>
        <fullName evidence="3">Phage tail protein</fullName>
    </recommendedName>
</protein>
<accession>A0A1S6JGG6</accession>
<dbReference type="RefSeq" id="WP_055420687.1">
    <property type="nucleotide sequence ID" value="NZ_CP019724.1"/>
</dbReference>
<sequence length="152" mass="15365">MGNYVTNIAKGEHLWFARTAQAGTGGAALVAVVLEATGLESDDALQDYDTLAALLAGASNEQTTMGRKTLTGVTKTVDDTTNEASFTADALVWADATGNPTGKIVICFDPDGTNTDAAMIPLTVHDFAVTPDGTSITASVGAGGIAVSENAA</sequence>
<name>A0A1S6JGG6_9ACTN</name>
<evidence type="ECO:0000313" key="1">
    <source>
        <dbReference type="EMBL" id="AQS70846.1"/>
    </source>
</evidence>
<reference evidence="1 2" key="1">
    <citation type="submission" date="2017-02" db="EMBL/GenBank/DDBJ databases">
        <title>Streptomyces pactum ACT12 Genome sequencing and assembly.</title>
        <authorList>
            <person name="Xue Q."/>
            <person name="Yan X."/>
            <person name="Jia L."/>
            <person name="Yan H."/>
        </authorList>
    </citation>
    <scope>NUCLEOTIDE SEQUENCE [LARGE SCALE GENOMIC DNA]</scope>
    <source>
        <strain evidence="1 2">ACT12</strain>
    </source>
</reference>
<proteinExistence type="predicted"/>
<dbReference type="EMBL" id="CP019724">
    <property type="protein sequence ID" value="AQS70846.1"/>
    <property type="molecule type" value="Genomic_DNA"/>
</dbReference>